<organism evidence="5">
    <name type="scientific">Hirondellea gigas</name>
    <dbReference type="NCBI Taxonomy" id="1518452"/>
    <lineage>
        <taxon>Eukaryota</taxon>
        <taxon>Metazoa</taxon>
        <taxon>Ecdysozoa</taxon>
        <taxon>Arthropoda</taxon>
        <taxon>Crustacea</taxon>
        <taxon>Multicrustacea</taxon>
        <taxon>Malacostraca</taxon>
        <taxon>Eumalacostraca</taxon>
        <taxon>Peracarida</taxon>
        <taxon>Amphipoda</taxon>
        <taxon>Amphilochidea</taxon>
        <taxon>Lysianassida</taxon>
        <taxon>Lysianassidira</taxon>
        <taxon>Lysianassoidea</taxon>
        <taxon>Lysianassidae</taxon>
        <taxon>Hirondellea</taxon>
    </lineage>
</organism>
<feature type="compositionally biased region" description="Low complexity" evidence="3">
    <location>
        <begin position="345"/>
        <end position="355"/>
    </location>
</feature>
<evidence type="ECO:0000259" key="4">
    <source>
        <dbReference type="PROSITE" id="PS50011"/>
    </source>
</evidence>
<evidence type="ECO:0000256" key="1">
    <source>
        <dbReference type="ARBA" id="ARBA00008874"/>
    </source>
</evidence>
<dbReference type="InterPro" id="IPR000719">
    <property type="entry name" value="Prot_kinase_dom"/>
</dbReference>
<dbReference type="EMBL" id="IACT01008560">
    <property type="protein sequence ID" value="LAC27672.1"/>
    <property type="molecule type" value="mRNA"/>
</dbReference>
<dbReference type="FunFam" id="1.10.510.10:FF:000947">
    <property type="entry name" value="serine/threonine-protein kinase OSR1"/>
    <property type="match status" value="1"/>
</dbReference>
<protein>
    <submittedName>
        <fullName evidence="5">Serine/threonine-protein kinase BLUS1-like</fullName>
    </submittedName>
</protein>
<comment type="similarity">
    <text evidence="1">Belongs to the protein kinase superfamily. STE Ser/Thr protein kinase family. STE20 subfamily.</text>
</comment>
<dbReference type="PANTHER" id="PTHR48014:SF21">
    <property type="entry name" value="SERINE_THREONINE-PROTEIN KINASE FRAY2"/>
    <property type="match status" value="1"/>
</dbReference>
<dbReference type="AlphaFoldDB" id="A0A6A7GC05"/>
<dbReference type="PROSITE" id="PS50011">
    <property type="entry name" value="PROTEIN_KINASE_DOM"/>
    <property type="match status" value="1"/>
</dbReference>
<evidence type="ECO:0000313" key="5">
    <source>
        <dbReference type="EMBL" id="LAC27672.1"/>
    </source>
</evidence>
<sequence length="380" mass="42162">MSVPTDYPESAAAYDLEETIGRGGFGIVCSAKVLQGPHTNELVAIKIMELDGDAHWDLFELEMKVMSLLDHPNVVRSYCSFVEEEELWLVMPLCNGGSCLDVMKNRVKYQNGFDDEILIATILRETLRGLVYLHEDSRIHRDVKSGNILLSRSGEVRLADYGVAGSLMDAGQKKNHTGTFSGTPAWMAPEVMEQDLGHDCKADIWSLGITALELAFGKPPYAHYPAMKILMLTLNKPPPSTSSYADLAGKVSKSFKNLVETCLKRDPVKRPSAKELLKHKFFKKAANAEYIQRILFSEEEIPPPQNPHLIPPKVQLPPPQKIRKAISIGPFDFGDESSPKKSRSLSRSSLSRSSLNGSTPISHFSTVSCGRFSVEIEEPF</sequence>
<dbReference type="Gene3D" id="1.10.510.10">
    <property type="entry name" value="Transferase(Phosphotransferase) domain 1"/>
    <property type="match status" value="1"/>
</dbReference>
<accession>A0A6A7GC05</accession>
<evidence type="ECO:0000256" key="3">
    <source>
        <dbReference type="SAM" id="MobiDB-lite"/>
    </source>
</evidence>
<feature type="region of interest" description="Disordered" evidence="3">
    <location>
        <begin position="330"/>
        <end position="361"/>
    </location>
</feature>
<keyword evidence="2" id="KW-0067">ATP-binding</keyword>
<evidence type="ECO:0000256" key="2">
    <source>
        <dbReference type="PROSITE-ProRule" id="PRU10141"/>
    </source>
</evidence>
<proteinExistence type="evidence at transcript level"/>
<keyword evidence="5" id="KW-0418">Kinase</keyword>
<feature type="domain" description="Protein kinase" evidence="4">
    <location>
        <begin position="14"/>
        <end position="282"/>
    </location>
</feature>
<dbReference type="GO" id="GO:0005524">
    <property type="term" value="F:ATP binding"/>
    <property type="evidence" value="ECO:0007669"/>
    <property type="project" value="UniProtKB-UniRule"/>
</dbReference>
<dbReference type="SMART" id="SM00220">
    <property type="entry name" value="S_TKc"/>
    <property type="match status" value="1"/>
</dbReference>
<dbReference type="InterPro" id="IPR047173">
    <property type="entry name" value="STRAD_A/B-like"/>
</dbReference>
<name>A0A6A7GC05_9CRUS</name>
<keyword evidence="5" id="KW-0808">Transferase</keyword>
<dbReference type="SUPFAM" id="SSF56112">
    <property type="entry name" value="Protein kinase-like (PK-like)"/>
    <property type="match status" value="1"/>
</dbReference>
<feature type="binding site" evidence="2">
    <location>
        <position position="46"/>
    </location>
    <ligand>
        <name>ATP</name>
        <dbReference type="ChEBI" id="CHEBI:30616"/>
    </ligand>
</feature>
<dbReference type="GO" id="GO:0043539">
    <property type="term" value="F:protein serine/threonine kinase activator activity"/>
    <property type="evidence" value="ECO:0007669"/>
    <property type="project" value="InterPro"/>
</dbReference>
<reference evidence="5" key="1">
    <citation type="submission" date="2017-11" db="EMBL/GenBank/DDBJ databases">
        <title>The sensing device of the deep-sea amphipod.</title>
        <authorList>
            <person name="Kobayashi H."/>
            <person name="Nagahama T."/>
            <person name="Arai W."/>
            <person name="Sasagawa Y."/>
            <person name="Umeda M."/>
            <person name="Hayashi T."/>
            <person name="Nikaido I."/>
            <person name="Watanabe H."/>
            <person name="Oguri K."/>
            <person name="Kitazato H."/>
            <person name="Fujioka K."/>
            <person name="Kido Y."/>
            <person name="Takami H."/>
        </authorList>
    </citation>
    <scope>NUCLEOTIDE SEQUENCE</scope>
    <source>
        <tissue evidence="5">Whole body</tissue>
    </source>
</reference>
<dbReference type="PANTHER" id="PTHR48014">
    <property type="entry name" value="SERINE/THREONINE-PROTEIN KINASE FRAY2"/>
    <property type="match status" value="1"/>
</dbReference>
<dbReference type="GO" id="GO:0004672">
    <property type="term" value="F:protein kinase activity"/>
    <property type="evidence" value="ECO:0007669"/>
    <property type="project" value="InterPro"/>
</dbReference>
<keyword evidence="2" id="KW-0547">Nucleotide-binding</keyword>
<dbReference type="Pfam" id="PF00069">
    <property type="entry name" value="Pkinase"/>
    <property type="match status" value="1"/>
</dbReference>
<dbReference type="InterPro" id="IPR017441">
    <property type="entry name" value="Protein_kinase_ATP_BS"/>
</dbReference>
<dbReference type="PROSITE" id="PS00107">
    <property type="entry name" value="PROTEIN_KINASE_ATP"/>
    <property type="match status" value="1"/>
</dbReference>
<dbReference type="InterPro" id="IPR011009">
    <property type="entry name" value="Kinase-like_dom_sf"/>
</dbReference>